<dbReference type="PANTHER" id="PTHR43132:SF2">
    <property type="entry name" value="ARSENICAL RESISTANCE OPERON REPRESSOR ARSR-RELATED"/>
    <property type="match status" value="1"/>
</dbReference>
<dbReference type="EMBL" id="QAOK01000057">
    <property type="protein sequence ID" value="PTQ77070.1"/>
    <property type="molecule type" value="Genomic_DNA"/>
</dbReference>
<evidence type="ECO:0000256" key="1">
    <source>
        <dbReference type="ARBA" id="ARBA00023015"/>
    </source>
</evidence>
<dbReference type="InterPro" id="IPR036388">
    <property type="entry name" value="WH-like_DNA-bd_sf"/>
</dbReference>
<name>A0A2T5HZR6_9PROT</name>
<keyword evidence="3" id="KW-0804">Transcription</keyword>
<evidence type="ECO:0000256" key="2">
    <source>
        <dbReference type="ARBA" id="ARBA00023125"/>
    </source>
</evidence>
<keyword evidence="1" id="KW-0805">Transcription regulation</keyword>
<organism evidence="5 6">
    <name type="scientific">Nitrosospira multiformis</name>
    <dbReference type="NCBI Taxonomy" id="1231"/>
    <lineage>
        <taxon>Bacteria</taxon>
        <taxon>Pseudomonadati</taxon>
        <taxon>Pseudomonadota</taxon>
        <taxon>Betaproteobacteria</taxon>
        <taxon>Nitrosomonadales</taxon>
        <taxon>Nitrosomonadaceae</taxon>
        <taxon>Nitrosospira</taxon>
    </lineage>
</organism>
<evidence type="ECO:0000313" key="5">
    <source>
        <dbReference type="EMBL" id="PTQ77070.1"/>
    </source>
</evidence>
<dbReference type="SMART" id="SM00418">
    <property type="entry name" value="HTH_ARSR"/>
    <property type="match status" value="1"/>
</dbReference>
<sequence length="204" mass="22269">MPGQGDSKGIQVSCGRKALRITGHDRQSALRNAVGVACDKQERGNGGGFRGSGCKKTRLIHPTILKGQGPIKFDFILYFYYCRNMETKEAVTALAALAQETRLSVFRLLVQAGPEAMSVGSIGEKLKVPPATLSFHLKELSHAGLVASRQESRFIYYMADFAQMAALMTFLTQNCCQGMPQECLTVMEMALEGCCAPPQAKRRS</sequence>
<dbReference type="PROSITE" id="PS50987">
    <property type="entry name" value="HTH_ARSR_2"/>
    <property type="match status" value="1"/>
</dbReference>
<comment type="caution">
    <text evidence="5">The sequence shown here is derived from an EMBL/GenBank/DDBJ whole genome shotgun (WGS) entry which is preliminary data.</text>
</comment>
<dbReference type="InterPro" id="IPR001845">
    <property type="entry name" value="HTH_ArsR_DNA-bd_dom"/>
</dbReference>
<accession>A0A2T5HZR6</accession>
<dbReference type="Gene3D" id="1.10.10.10">
    <property type="entry name" value="Winged helix-like DNA-binding domain superfamily/Winged helix DNA-binding domain"/>
    <property type="match status" value="1"/>
</dbReference>
<proteinExistence type="predicted"/>
<dbReference type="PANTHER" id="PTHR43132">
    <property type="entry name" value="ARSENICAL RESISTANCE OPERON REPRESSOR ARSR-RELATED"/>
    <property type="match status" value="1"/>
</dbReference>
<dbReference type="InterPro" id="IPR051011">
    <property type="entry name" value="Metal_resp_trans_reg"/>
</dbReference>
<dbReference type="AlphaFoldDB" id="A0A2T5HZR6"/>
<dbReference type="InterPro" id="IPR036390">
    <property type="entry name" value="WH_DNA-bd_sf"/>
</dbReference>
<dbReference type="PRINTS" id="PR00778">
    <property type="entry name" value="HTHARSR"/>
</dbReference>
<evidence type="ECO:0000313" key="6">
    <source>
        <dbReference type="Proteomes" id="UP000244152"/>
    </source>
</evidence>
<dbReference type="Proteomes" id="UP000244152">
    <property type="component" value="Unassembled WGS sequence"/>
</dbReference>
<dbReference type="SUPFAM" id="SSF46785">
    <property type="entry name" value="Winged helix' DNA-binding domain"/>
    <property type="match status" value="1"/>
</dbReference>
<dbReference type="InterPro" id="IPR011991">
    <property type="entry name" value="ArsR-like_HTH"/>
</dbReference>
<dbReference type="GO" id="GO:0003700">
    <property type="term" value="F:DNA-binding transcription factor activity"/>
    <property type="evidence" value="ECO:0007669"/>
    <property type="project" value="InterPro"/>
</dbReference>
<feature type="domain" description="HTH arsR-type" evidence="4">
    <location>
        <begin position="82"/>
        <end position="179"/>
    </location>
</feature>
<evidence type="ECO:0000259" key="4">
    <source>
        <dbReference type="PROSITE" id="PS50987"/>
    </source>
</evidence>
<dbReference type="GO" id="GO:0003677">
    <property type="term" value="F:DNA binding"/>
    <property type="evidence" value="ECO:0007669"/>
    <property type="project" value="UniProtKB-KW"/>
</dbReference>
<evidence type="ECO:0000256" key="3">
    <source>
        <dbReference type="ARBA" id="ARBA00023163"/>
    </source>
</evidence>
<reference evidence="5 6" key="1">
    <citation type="submission" date="2018-04" db="EMBL/GenBank/DDBJ databases">
        <title>Active sludge and wastewater microbial communities from Klosterneuburg, Austria.</title>
        <authorList>
            <person name="Wagner M."/>
        </authorList>
    </citation>
    <scope>NUCLEOTIDE SEQUENCE [LARGE SCALE GENOMIC DNA]</scope>
    <source>
        <strain evidence="5 6">Nl12</strain>
    </source>
</reference>
<dbReference type="CDD" id="cd00090">
    <property type="entry name" value="HTH_ARSR"/>
    <property type="match status" value="1"/>
</dbReference>
<dbReference type="Pfam" id="PF12840">
    <property type="entry name" value="HTH_20"/>
    <property type="match status" value="1"/>
</dbReference>
<gene>
    <name evidence="5" type="ORF">C8R21_1572</name>
</gene>
<keyword evidence="2 5" id="KW-0238">DNA-binding</keyword>
<protein>
    <submittedName>
        <fullName evidence="5">DNA-binding transcriptional ArsR family regulator</fullName>
    </submittedName>
</protein>
<dbReference type="NCBIfam" id="NF033788">
    <property type="entry name" value="HTH_metalloreg"/>
    <property type="match status" value="1"/>
</dbReference>